<evidence type="ECO:0000256" key="4">
    <source>
        <dbReference type="ARBA" id="ARBA00022490"/>
    </source>
</evidence>
<dbReference type="WBParaSite" id="jg16314">
    <property type="protein sequence ID" value="jg16314"/>
    <property type="gene ID" value="jg16314"/>
</dbReference>
<dbReference type="AlphaFoldDB" id="A0A915D7C6"/>
<keyword evidence="6" id="KW-0206">Cytoskeleton</keyword>
<dbReference type="Proteomes" id="UP000887574">
    <property type="component" value="Unplaced"/>
</dbReference>
<keyword evidence="10" id="KW-1185">Reference proteome</keyword>
<evidence type="ECO:0000259" key="9">
    <source>
        <dbReference type="SMART" id="SM00683"/>
    </source>
</evidence>
<feature type="domain" description="BBSome complex member BBS5 PH" evidence="9">
    <location>
        <begin position="30"/>
        <end position="71"/>
    </location>
</feature>
<dbReference type="GO" id="GO:0034464">
    <property type="term" value="C:BBSome"/>
    <property type="evidence" value="ECO:0007669"/>
    <property type="project" value="InterPro"/>
</dbReference>
<evidence type="ECO:0000256" key="8">
    <source>
        <dbReference type="SAM" id="MobiDB-lite"/>
    </source>
</evidence>
<protein>
    <recommendedName>
        <fullName evidence="9">BBSome complex member BBS5 PH domain-containing protein</fullName>
    </recommendedName>
</protein>
<evidence type="ECO:0000256" key="1">
    <source>
        <dbReference type="ARBA" id="ARBA00004138"/>
    </source>
</evidence>
<dbReference type="Pfam" id="PF07289">
    <property type="entry name" value="BBL5"/>
    <property type="match status" value="1"/>
</dbReference>
<comment type="similarity">
    <text evidence="3">Belongs to the BBS5 family.</text>
</comment>
<dbReference type="SMART" id="SM00683">
    <property type="entry name" value="DM16"/>
    <property type="match status" value="2"/>
</dbReference>
<comment type="subcellular location">
    <subcellularLocation>
        <location evidence="1">Cell projection</location>
        <location evidence="1">Cilium</location>
    </subcellularLocation>
    <subcellularLocation>
        <location evidence="2">Cytoplasm</location>
        <location evidence="2">Cytoskeleton</location>
    </subcellularLocation>
</comment>
<keyword evidence="7" id="KW-0966">Cell projection</keyword>
<keyword evidence="4" id="KW-0963">Cytoplasm</keyword>
<feature type="region of interest" description="Disordered" evidence="8">
    <location>
        <begin position="229"/>
        <end position="248"/>
    </location>
</feature>
<feature type="domain" description="BBSome complex member BBS5 PH" evidence="9">
    <location>
        <begin position="135"/>
        <end position="188"/>
    </location>
</feature>
<dbReference type="GO" id="GO:0032266">
    <property type="term" value="F:phosphatidylinositol-3-phosphate binding"/>
    <property type="evidence" value="ECO:0007669"/>
    <property type="project" value="TreeGrafter"/>
</dbReference>
<evidence type="ECO:0000256" key="5">
    <source>
        <dbReference type="ARBA" id="ARBA00023069"/>
    </source>
</evidence>
<dbReference type="GO" id="GO:0036064">
    <property type="term" value="C:ciliary basal body"/>
    <property type="evidence" value="ECO:0007669"/>
    <property type="project" value="TreeGrafter"/>
</dbReference>
<dbReference type="PANTHER" id="PTHR21351:SF0">
    <property type="entry name" value="BARDET-BIEDL SYNDROME 5 PROTEIN"/>
    <property type="match status" value="1"/>
</dbReference>
<evidence type="ECO:0000256" key="6">
    <source>
        <dbReference type="ARBA" id="ARBA00023212"/>
    </source>
</evidence>
<name>A0A915D7C6_9BILA</name>
<dbReference type="InterPro" id="IPR014003">
    <property type="entry name" value="BBS5_PH"/>
</dbReference>
<keyword evidence="5" id="KW-0969">Cilium</keyword>
<evidence type="ECO:0000313" key="11">
    <source>
        <dbReference type="WBParaSite" id="jg16314"/>
    </source>
</evidence>
<evidence type="ECO:0000256" key="3">
    <source>
        <dbReference type="ARBA" id="ARBA00005822"/>
    </source>
</evidence>
<organism evidence="10 11">
    <name type="scientific">Ditylenchus dipsaci</name>
    <dbReference type="NCBI Taxonomy" id="166011"/>
    <lineage>
        <taxon>Eukaryota</taxon>
        <taxon>Metazoa</taxon>
        <taxon>Ecdysozoa</taxon>
        <taxon>Nematoda</taxon>
        <taxon>Chromadorea</taxon>
        <taxon>Rhabditida</taxon>
        <taxon>Tylenchina</taxon>
        <taxon>Tylenchomorpha</taxon>
        <taxon>Sphaerularioidea</taxon>
        <taxon>Anguinidae</taxon>
        <taxon>Anguininae</taxon>
        <taxon>Ditylenchus</taxon>
    </lineage>
</organism>
<evidence type="ECO:0000256" key="7">
    <source>
        <dbReference type="ARBA" id="ARBA00023273"/>
    </source>
</evidence>
<dbReference type="GO" id="GO:0060271">
    <property type="term" value="P:cilium assembly"/>
    <property type="evidence" value="ECO:0007669"/>
    <property type="project" value="TreeGrafter"/>
</dbReference>
<dbReference type="PANTHER" id="PTHR21351">
    <property type="entry name" value="BARDET-BIEDL SYNDROME PROTEIN 5"/>
    <property type="match status" value="1"/>
</dbReference>
<evidence type="ECO:0000313" key="10">
    <source>
        <dbReference type="Proteomes" id="UP000887574"/>
    </source>
</evidence>
<evidence type="ECO:0000256" key="2">
    <source>
        <dbReference type="ARBA" id="ARBA00004245"/>
    </source>
</evidence>
<dbReference type="InterPro" id="IPR006606">
    <property type="entry name" value="BBL5"/>
</dbReference>
<sequence>MLGKNVKQQLLIRDVLFDLDTRLLRLTAGEFIVERIDNVEDTKGNNGDRGVLRVTICDFIGYNTITGITTKIAKSKIRGQAESLYIMSKGLSSTKFEFVFTCINPSSTKLFATVIGMHRAYETSKMYREMKMRSALCDKIDGVWNLSSDQGNLGVLIITSIRIVWYASLNPLYNVSIPFLQLRSCRVRDSRFGHALVLETSLQSGEYILGFRIDPEERLEIVCHQADFYQPPDPQPSTTDNQDQESEIDDKPLRIDAFAAYFSDGLNGDEQRAIVYSEELGVAIEQLKPGFTISELWEINVD</sequence>
<accession>A0A915D7C6</accession>
<proteinExistence type="inferred from homology"/>
<reference evidence="11" key="1">
    <citation type="submission" date="2022-11" db="UniProtKB">
        <authorList>
            <consortium name="WormBaseParasite"/>
        </authorList>
    </citation>
    <scope>IDENTIFICATION</scope>
</reference>